<proteinExistence type="predicted"/>
<protein>
    <submittedName>
        <fullName evidence="1">Uncharacterized protein</fullName>
    </submittedName>
</protein>
<organism evidence="1 2">
    <name type="scientific">Populus alba</name>
    <name type="common">White poplar</name>
    <dbReference type="NCBI Taxonomy" id="43335"/>
    <lineage>
        <taxon>Eukaryota</taxon>
        <taxon>Viridiplantae</taxon>
        <taxon>Streptophyta</taxon>
        <taxon>Embryophyta</taxon>
        <taxon>Tracheophyta</taxon>
        <taxon>Spermatophyta</taxon>
        <taxon>Magnoliopsida</taxon>
        <taxon>eudicotyledons</taxon>
        <taxon>Gunneridae</taxon>
        <taxon>Pentapetalae</taxon>
        <taxon>rosids</taxon>
        <taxon>fabids</taxon>
        <taxon>Malpighiales</taxon>
        <taxon>Salicaceae</taxon>
        <taxon>Saliceae</taxon>
        <taxon>Populus</taxon>
    </lineage>
</organism>
<comment type="caution">
    <text evidence="1">The sequence shown here is derived from an EMBL/GenBank/DDBJ whole genome shotgun (WGS) entry which is preliminary data.</text>
</comment>
<gene>
    <name evidence="1" type="ORF">D5086_007550</name>
</gene>
<name>A0ACC4CPS1_POPAL</name>
<evidence type="ECO:0000313" key="2">
    <source>
        <dbReference type="Proteomes" id="UP000309997"/>
    </source>
</evidence>
<evidence type="ECO:0000313" key="1">
    <source>
        <dbReference type="EMBL" id="KAL3599632.1"/>
    </source>
</evidence>
<sequence>MTSSSIFNRSLTIHSTSVTKPYLQSTSGFYSSFESMKGKVKKLRSLFESPKPNPNELQIQATNKLQSVKSMGPDYNRFPVNDNRIQLPGTEDRIVVYLTSLRGIRRTYEDCYAVKMIFRGFRVWVDERDISMDSAYKKELQRCGDVRFVPCGNCSGSRKLFDEDEGVLKRCLELADLALYIVFTLLLHREFPFLLGMHNCLGTYAEEAIAKFACGCCVTFMIERIFSSPDNLIFSSFQGINVNPRRMPQHCPVLSTVLWLVCFLASSSSLNTRNKTELSELVSYRWTYQTILIMFANFCQTNKENSETEWIDDLIAVRAGELPWVKSTLVNL</sequence>
<reference evidence="1 2" key="1">
    <citation type="journal article" date="2024" name="Plant Biotechnol. J.">
        <title>Genome and CRISPR/Cas9 system of a widespread forest tree (Populus alba) in the world.</title>
        <authorList>
            <person name="Liu Y.J."/>
            <person name="Jiang P.F."/>
            <person name="Han X.M."/>
            <person name="Li X.Y."/>
            <person name="Wang H.M."/>
            <person name="Wang Y.J."/>
            <person name="Wang X.X."/>
            <person name="Zeng Q.Y."/>
        </authorList>
    </citation>
    <scope>NUCLEOTIDE SEQUENCE [LARGE SCALE GENOMIC DNA]</scope>
    <source>
        <strain evidence="2">cv. PAL-ZL1</strain>
    </source>
</reference>
<dbReference type="Proteomes" id="UP000309997">
    <property type="component" value="Unassembled WGS sequence"/>
</dbReference>
<keyword evidence="2" id="KW-1185">Reference proteome</keyword>
<dbReference type="EMBL" id="RCHU02000003">
    <property type="protein sequence ID" value="KAL3599632.1"/>
    <property type="molecule type" value="Genomic_DNA"/>
</dbReference>
<accession>A0ACC4CPS1</accession>